<protein>
    <submittedName>
        <fullName evidence="2">Uncharacterized protein</fullName>
    </submittedName>
</protein>
<name>A0A532V2L1_UNCL8</name>
<dbReference type="EMBL" id="NJBN01000002">
    <property type="protein sequence ID" value="TKJ41460.1"/>
    <property type="molecule type" value="Genomic_DNA"/>
</dbReference>
<reference evidence="2 3" key="1">
    <citation type="submission" date="2017-06" db="EMBL/GenBank/DDBJ databases">
        <title>Novel microbial phyla capable of carbon fixation and sulfur reduction in deep-sea sediments.</title>
        <authorList>
            <person name="Huang J."/>
            <person name="Baker B."/>
            <person name="Wang Y."/>
        </authorList>
    </citation>
    <scope>NUCLEOTIDE SEQUENCE [LARGE SCALE GENOMIC DNA]</scope>
    <source>
        <strain evidence="2">B3_LCP</strain>
    </source>
</reference>
<organism evidence="2 3">
    <name type="scientific">candidate division LCP-89 bacterium B3_LCP</name>
    <dbReference type="NCBI Taxonomy" id="2012998"/>
    <lineage>
        <taxon>Bacteria</taxon>
        <taxon>Pseudomonadati</taxon>
        <taxon>Bacteria division LCP-89</taxon>
    </lineage>
</organism>
<dbReference type="Proteomes" id="UP000319619">
    <property type="component" value="Unassembled WGS sequence"/>
</dbReference>
<dbReference type="AlphaFoldDB" id="A0A532V2L1"/>
<accession>A0A532V2L1</accession>
<feature type="signal peptide" evidence="1">
    <location>
        <begin position="1"/>
        <end position="21"/>
    </location>
</feature>
<feature type="chain" id="PRO_5022049536" evidence="1">
    <location>
        <begin position="22"/>
        <end position="219"/>
    </location>
</feature>
<sequence length="219" mass="24724">MKITIFIATLAVLLFALSSIADQPVLSPVVNHPVMTGNEEINAPVAFPPYPKIHPTDDLDVVGDTVVIGTTWHENQHNGSTGRMLEKDEFGYMHFAWMNGLNSGASQRHIYYNYIDSSGNQGWPGTGYQVDYATRAGYVTLDVAYDGRAFPVFHQYSEPDANFWTAVGTDFYPHSGTFINYYTPDIYDPWYFIYEICWPKMQFDRNGLMHIVAAENPAT</sequence>
<comment type="caution">
    <text evidence="2">The sequence shown here is derived from an EMBL/GenBank/DDBJ whole genome shotgun (WGS) entry which is preliminary data.</text>
</comment>
<keyword evidence="1" id="KW-0732">Signal</keyword>
<evidence type="ECO:0000313" key="2">
    <source>
        <dbReference type="EMBL" id="TKJ41460.1"/>
    </source>
</evidence>
<evidence type="ECO:0000313" key="3">
    <source>
        <dbReference type="Proteomes" id="UP000319619"/>
    </source>
</evidence>
<proteinExistence type="predicted"/>
<evidence type="ECO:0000256" key="1">
    <source>
        <dbReference type="SAM" id="SignalP"/>
    </source>
</evidence>
<gene>
    <name evidence="2" type="ORF">CEE37_02550</name>
</gene>